<protein>
    <submittedName>
        <fullName evidence="2">Type II toxin-antitoxin system RelE/ParE family toxin</fullName>
    </submittedName>
</protein>
<name>A0A2M7RNZ2_9BACT</name>
<evidence type="ECO:0000313" key="2">
    <source>
        <dbReference type="EMBL" id="PIZ01134.1"/>
    </source>
</evidence>
<accession>A0A2M7RNZ2</accession>
<dbReference type="Proteomes" id="UP000229371">
    <property type="component" value="Unassembled WGS sequence"/>
</dbReference>
<gene>
    <name evidence="2" type="ORF">COY61_00640</name>
</gene>
<organism evidence="2 3">
    <name type="scientific">bacterium (Candidatus Gribaldobacteria) CG_4_10_14_0_8_um_filter_33_9</name>
    <dbReference type="NCBI Taxonomy" id="2014266"/>
    <lineage>
        <taxon>Bacteria</taxon>
        <taxon>Candidatus Gribaldobacteria</taxon>
    </lineage>
</organism>
<dbReference type="InterPro" id="IPR007712">
    <property type="entry name" value="RelE/ParE_toxin"/>
</dbReference>
<dbReference type="SUPFAM" id="SSF143011">
    <property type="entry name" value="RelE-like"/>
    <property type="match status" value="1"/>
</dbReference>
<dbReference type="Gene3D" id="3.30.2310.20">
    <property type="entry name" value="RelE-like"/>
    <property type="match status" value="1"/>
</dbReference>
<dbReference type="EMBL" id="PFMI01000017">
    <property type="protein sequence ID" value="PIZ01134.1"/>
    <property type="molecule type" value="Genomic_DNA"/>
</dbReference>
<dbReference type="Pfam" id="PF05016">
    <property type="entry name" value="ParE_toxin"/>
    <property type="match status" value="1"/>
</dbReference>
<evidence type="ECO:0000313" key="3">
    <source>
        <dbReference type="Proteomes" id="UP000229371"/>
    </source>
</evidence>
<sequence>MKIVFKESAARQIKKLDRSIRIRILEKLQFFFTQSNPLQFAEFLKDSRFGNWRFRIGDYRVFF</sequence>
<proteinExistence type="predicted"/>
<reference evidence="3" key="1">
    <citation type="submission" date="2017-09" db="EMBL/GenBank/DDBJ databases">
        <title>Depth-based differentiation of microbial function through sediment-hosted aquifers and enrichment of novel symbionts in the deep terrestrial subsurface.</title>
        <authorList>
            <person name="Probst A.J."/>
            <person name="Ladd B."/>
            <person name="Jarett J.K."/>
            <person name="Geller-Mcgrath D.E."/>
            <person name="Sieber C.M.K."/>
            <person name="Emerson J.B."/>
            <person name="Anantharaman K."/>
            <person name="Thomas B.C."/>
            <person name="Malmstrom R."/>
            <person name="Stieglmeier M."/>
            <person name="Klingl A."/>
            <person name="Woyke T."/>
            <person name="Ryan C.M."/>
            <person name="Banfield J.F."/>
        </authorList>
    </citation>
    <scope>NUCLEOTIDE SEQUENCE [LARGE SCALE GENOMIC DNA]</scope>
</reference>
<evidence type="ECO:0000256" key="1">
    <source>
        <dbReference type="ARBA" id="ARBA00022649"/>
    </source>
</evidence>
<comment type="caution">
    <text evidence="2">The sequence shown here is derived from an EMBL/GenBank/DDBJ whole genome shotgun (WGS) entry which is preliminary data.</text>
</comment>
<dbReference type="InterPro" id="IPR035093">
    <property type="entry name" value="RelE/ParE_toxin_dom_sf"/>
</dbReference>
<keyword evidence="1" id="KW-1277">Toxin-antitoxin system</keyword>
<dbReference type="AlphaFoldDB" id="A0A2M7RNZ2"/>